<keyword evidence="3" id="KW-1185">Reference proteome</keyword>
<sequence>MSNLTKHAAKTLKSTQKTKNESMKKTASAIKPKFLKPSALAKAVAFALAVAPMAHATTAPTANTANSLVSIQASSASEAHLSITLEEPTRLLTVLDSAINENRVSHEIYWPSARIIANDRTIEIRELRANIFNQLAQLPNEIASPLREQINSWKLGYQPYGAINRYQARLDINHNPLLPAGNYTLVLPKRPDNVYLYGFTNTPGAQPFVAGTSVRHFMSQQSQNEALLPSANRGHVLLTRNDTHAKLPWAAHNAGGQQLLPGDILFVGLREASAGGLLPFGKLEGVLSAQDTAKLEDNIQALLRHVVPPVQTEQQSAQTVSAQPQHNWRALARPLQLHETNWEQQNQGSLEPFLTEHPRRLTFNNYGHIGLIQMPSARNAPAGEFALSYNDMKEYYRYTVSVQLYDWLQASAFYVRIPNRLYSNDPNFSGDSIYTDKGFDVKFRLFEETNYWPEVSVGLIDMAGTGVLSSEYIAASKAVGPFDFTLGIGFGRMGTADSISNPFCEVVNDFCTRNLDPNDFSGRGGQFEAGNWFRGDAALFAGVEYQTPIDNLRLKVEYESNDYSRDLAGVPIDPKTAFNFGLNWQLSNVIDLSLNYERGDVLTFGFNIRSNFNRMPTININPPKRDPVLADAGQEPRYPDIENVNWARLAQNIRAQRTYAYSEIYLSASESETAPEGEANALNKVTVYTHPSRLRDPQDRLDRTARVLLAELPESISEIEIVEQTSRQPLIAYSFNADDYRRRIANADPDVRPDEAWEYIERVEPTPRPKEPENPEEYVYTTPNTDDWALKYPEQKLTPSWGILPLFEQGYGSPETFMFFQLQANVFANLQVNRNFSLHSSVGVNIYNNYDKFNFTVDSLVNDVPRVRTYAREYMQADAWLSRLQANYYKALSSEWHAQLYGGYLERMFAGAGGEILYRPLNSPFAYGLDINRVRQRDFNGGFGFRDYEVTTGFASLYYDVGQHIPAMEGGLITLNAGQFLAGDKGVKVNLQRRFDSGVVIGAFAAFTNLSSEEFGEGSFNKGFFISIPFDLFSINASRSRVGFAWSPLTRDGGQMLHTRGSLWHQTDERSPYFNK</sequence>
<dbReference type="Proteomes" id="UP000286934">
    <property type="component" value="Unassembled WGS sequence"/>
</dbReference>
<dbReference type="Pfam" id="PF06082">
    <property type="entry name" value="YjbH"/>
    <property type="match status" value="1"/>
</dbReference>
<dbReference type="AlphaFoldDB" id="A0A432WU41"/>
<dbReference type="OrthoDB" id="19542at2"/>
<name>A0A432WU41_9GAMM</name>
<evidence type="ECO:0000256" key="1">
    <source>
        <dbReference type="SAM" id="MobiDB-lite"/>
    </source>
</evidence>
<reference evidence="3" key="1">
    <citation type="journal article" date="2018" name="Front. Microbiol.">
        <title>Genome-Based Analysis Reveals the Taxonomy and Diversity of the Family Idiomarinaceae.</title>
        <authorList>
            <person name="Liu Y."/>
            <person name="Lai Q."/>
            <person name="Shao Z."/>
        </authorList>
    </citation>
    <scope>NUCLEOTIDE SEQUENCE [LARGE SCALE GENOMIC DNA]</scope>
    <source>
        <strain evidence="3">AIS</strain>
    </source>
</reference>
<comment type="caution">
    <text evidence="2">The sequence shown here is derived from an EMBL/GenBank/DDBJ whole genome shotgun (WGS) entry which is preliminary data.</text>
</comment>
<evidence type="ECO:0000313" key="2">
    <source>
        <dbReference type="EMBL" id="RUO37290.1"/>
    </source>
</evidence>
<dbReference type="InterPro" id="IPR010344">
    <property type="entry name" value="YbjH"/>
</dbReference>
<dbReference type="EMBL" id="PIPP01000002">
    <property type="protein sequence ID" value="RUO37290.1"/>
    <property type="molecule type" value="Genomic_DNA"/>
</dbReference>
<dbReference type="Gene3D" id="3.10.560.10">
    <property type="entry name" value="Outer membrane lipoprotein wza domain like"/>
    <property type="match status" value="1"/>
</dbReference>
<proteinExistence type="predicted"/>
<accession>A0A432WU41</accession>
<feature type="region of interest" description="Disordered" evidence="1">
    <location>
        <begin position="1"/>
        <end position="25"/>
    </location>
</feature>
<protein>
    <submittedName>
        <fullName evidence="2">YjbH domain-containing protein</fullName>
    </submittedName>
</protein>
<evidence type="ECO:0000313" key="3">
    <source>
        <dbReference type="Proteomes" id="UP000286934"/>
    </source>
</evidence>
<dbReference type="RefSeq" id="WP_126806407.1">
    <property type="nucleotide sequence ID" value="NZ_PIPP01000002.1"/>
</dbReference>
<gene>
    <name evidence="2" type="ORF">CWE13_04820</name>
</gene>
<organism evidence="2 3">
    <name type="scientific">Aliidiomarina shirensis</name>
    <dbReference type="NCBI Taxonomy" id="1048642"/>
    <lineage>
        <taxon>Bacteria</taxon>
        <taxon>Pseudomonadati</taxon>
        <taxon>Pseudomonadota</taxon>
        <taxon>Gammaproteobacteria</taxon>
        <taxon>Alteromonadales</taxon>
        <taxon>Idiomarinaceae</taxon>
        <taxon>Aliidiomarina</taxon>
    </lineage>
</organism>